<proteinExistence type="inferred from homology"/>
<comment type="caution">
    <text evidence="7">The sequence shown here is derived from an EMBL/GenBank/DDBJ whole genome shotgun (WGS) entry which is preliminary data.</text>
</comment>
<dbReference type="Gene3D" id="1.20.140.10">
    <property type="entry name" value="Butyryl-CoA Dehydrogenase, subunit A, domain 3"/>
    <property type="match status" value="1"/>
</dbReference>
<name>A0ABP6XW31_9PSEU</name>
<keyword evidence="4" id="KW-0274">FAD</keyword>
<evidence type="ECO:0000256" key="3">
    <source>
        <dbReference type="ARBA" id="ARBA00022630"/>
    </source>
</evidence>
<organism evidence="7 8">
    <name type="scientific">Amycolatopsis ultiminotia</name>
    <dbReference type="NCBI Taxonomy" id="543629"/>
    <lineage>
        <taxon>Bacteria</taxon>
        <taxon>Bacillati</taxon>
        <taxon>Actinomycetota</taxon>
        <taxon>Actinomycetes</taxon>
        <taxon>Pseudonocardiales</taxon>
        <taxon>Pseudonocardiaceae</taxon>
        <taxon>Amycolatopsis</taxon>
    </lineage>
</organism>
<evidence type="ECO:0000313" key="7">
    <source>
        <dbReference type="EMBL" id="GAA3573479.1"/>
    </source>
</evidence>
<evidence type="ECO:0000256" key="4">
    <source>
        <dbReference type="ARBA" id="ARBA00022827"/>
    </source>
</evidence>
<dbReference type="Proteomes" id="UP001500689">
    <property type="component" value="Unassembled WGS sequence"/>
</dbReference>
<comment type="similarity">
    <text evidence="2">Belongs to the acyl-CoA dehydrogenase family.</text>
</comment>
<evidence type="ECO:0000256" key="2">
    <source>
        <dbReference type="ARBA" id="ARBA00009347"/>
    </source>
</evidence>
<keyword evidence="5" id="KW-0560">Oxidoreductase</keyword>
<evidence type="ECO:0000313" key="8">
    <source>
        <dbReference type="Proteomes" id="UP001500689"/>
    </source>
</evidence>
<dbReference type="Gene3D" id="1.10.540.10">
    <property type="entry name" value="Acyl-CoA dehydrogenase/oxidase, N-terminal domain"/>
    <property type="match status" value="1"/>
</dbReference>
<reference evidence="8" key="1">
    <citation type="journal article" date="2019" name="Int. J. Syst. Evol. Microbiol.">
        <title>The Global Catalogue of Microorganisms (GCM) 10K type strain sequencing project: providing services to taxonomists for standard genome sequencing and annotation.</title>
        <authorList>
            <consortium name="The Broad Institute Genomics Platform"/>
            <consortium name="The Broad Institute Genome Sequencing Center for Infectious Disease"/>
            <person name="Wu L."/>
            <person name="Ma J."/>
        </authorList>
    </citation>
    <scope>NUCLEOTIDE SEQUENCE [LARGE SCALE GENOMIC DNA]</scope>
    <source>
        <strain evidence="8">JCM 16898</strain>
    </source>
</reference>
<accession>A0ABP6XW31</accession>
<sequence>MDFSFSDEQHLLRKLAREYLTDRLPPERIGELADRAAGRDSTVDRELFEMGWFGDELGFVDLLVLFEEAGRALLPSAWFPTVAVVRPLLAASDELAEQIRNGRTCTLAWAADRARSALDRTPALPGLVGPGLLTTSRVLVPDLEQADSVLVLGLDAGRLGGLEVDTGAHPEVISRCPNVDGTRRFHDLHTDRTPARRVQLSATGIESLRARLWVALAAEALGVAGRALDFGIEHARTRTQFGRIIGTYQGVSHRLVDAYVRIELARSLVYRAAGIIEEGLTGDPLEIAVCSAAKTRAAGAAVFAAENSIQVLGGMGMTWEHPIHRWLKRAMTLNAWDGNPDTHLDRIGESIMAFST</sequence>
<evidence type="ECO:0000256" key="5">
    <source>
        <dbReference type="ARBA" id="ARBA00023002"/>
    </source>
</evidence>
<dbReference type="InterPro" id="IPR009075">
    <property type="entry name" value="AcylCo_DH/oxidase_C"/>
</dbReference>
<dbReference type="PANTHER" id="PTHR43884:SF20">
    <property type="entry name" value="ACYL-COA DEHYDROGENASE FADE28"/>
    <property type="match status" value="1"/>
</dbReference>
<dbReference type="RefSeq" id="WP_344867168.1">
    <property type="nucleotide sequence ID" value="NZ_BAAAZN010000018.1"/>
</dbReference>
<dbReference type="InterPro" id="IPR036250">
    <property type="entry name" value="AcylCo_DH-like_C"/>
</dbReference>
<dbReference type="SUPFAM" id="SSF47203">
    <property type="entry name" value="Acyl-CoA dehydrogenase C-terminal domain-like"/>
    <property type="match status" value="1"/>
</dbReference>
<evidence type="ECO:0000259" key="6">
    <source>
        <dbReference type="Pfam" id="PF00441"/>
    </source>
</evidence>
<feature type="domain" description="Acyl-CoA dehydrogenase/oxidase C-terminal" evidence="6">
    <location>
        <begin position="215"/>
        <end position="351"/>
    </location>
</feature>
<dbReference type="InterPro" id="IPR009100">
    <property type="entry name" value="AcylCoA_DH/oxidase_NM_dom_sf"/>
</dbReference>
<comment type="cofactor">
    <cofactor evidence="1">
        <name>FAD</name>
        <dbReference type="ChEBI" id="CHEBI:57692"/>
    </cofactor>
</comment>
<keyword evidence="3" id="KW-0285">Flavoprotein</keyword>
<dbReference type="SUPFAM" id="SSF56645">
    <property type="entry name" value="Acyl-CoA dehydrogenase NM domain-like"/>
    <property type="match status" value="1"/>
</dbReference>
<keyword evidence="8" id="KW-1185">Reference proteome</keyword>
<dbReference type="Pfam" id="PF00441">
    <property type="entry name" value="Acyl-CoA_dh_1"/>
    <property type="match status" value="1"/>
</dbReference>
<protein>
    <submittedName>
        <fullName evidence="7">Acyl-CoA dehydrogenase family protein</fullName>
    </submittedName>
</protein>
<dbReference type="EMBL" id="BAAAZN010000018">
    <property type="protein sequence ID" value="GAA3573479.1"/>
    <property type="molecule type" value="Genomic_DNA"/>
</dbReference>
<dbReference type="PANTHER" id="PTHR43884">
    <property type="entry name" value="ACYL-COA DEHYDROGENASE"/>
    <property type="match status" value="1"/>
</dbReference>
<gene>
    <name evidence="7" type="ORF">GCM10022222_67290</name>
</gene>
<dbReference type="InterPro" id="IPR037069">
    <property type="entry name" value="AcylCoA_DH/ox_N_sf"/>
</dbReference>
<evidence type="ECO:0000256" key="1">
    <source>
        <dbReference type="ARBA" id="ARBA00001974"/>
    </source>
</evidence>